<evidence type="ECO:0000256" key="4">
    <source>
        <dbReference type="ARBA" id="ARBA00022692"/>
    </source>
</evidence>
<feature type="transmembrane region" description="Helical" evidence="9">
    <location>
        <begin position="112"/>
        <end position="132"/>
    </location>
</feature>
<dbReference type="PROSITE" id="PS00211">
    <property type="entry name" value="ABC_TRANSPORTER_1"/>
    <property type="match status" value="1"/>
</dbReference>
<evidence type="ECO:0000256" key="7">
    <source>
        <dbReference type="ARBA" id="ARBA00022989"/>
    </source>
</evidence>
<feature type="domain" description="ABC transmembrane type-1" evidence="11">
    <location>
        <begin position="933"/>
        <end position="1198"/>
    </location>
</feature>
<evidence type="ECO:0000256" key="6">
    <source>
        <dbReference type="ARBA" id="ARBA00022840"/>
    </source>
</evidence>
<evidence type="ECO:0000256" key="2">
    <source>
        <dbReference type="ARBA" id="ARBA00022448"/>
    </source>
</evidence>
<dbReference type="Proteomes" id="UP000566819">
    <property type="component" value="Unassembled WGS sequence"/>
</dbReference>
<feature type="transmembrane region" description="Helical" evidence="9">
    <location>
        <begin position="917"/>
        <end position="935"/>
    </location>
</feature>
<keyword evidence="6" id="KW-0067">ATP-binding</keyword>
<feature type="transmembrane region" description="Helical" evidence="9">
    <location>
        <begin position="323"/>
        <end position="343"/>
    </location>
</feature>
<dbReference type="GO" id="GO:0140359">
    <property type="term" value="F:ABC-type transporter activity"/>
    <property type="evidence" value="ECO:0007669"/>
    <property type="project" value="InterPro"/>
</dbReference>
<dbReference type="EMBL" id="JAAMPI010001483">
    <property type="protein sequence ID" value="KAF4625031.1"/>
    <property type="molecule type" value="Genomic_DNA"/>
</dbReference>
<dbReference type="OrthoDB" id="6500128at2759"/>
<dbReference type="FunFam" id="3.40.50.300:FF:000838">
    <property type="entry name" value="ABC multidrug transporter (Eurofung)"/>
    <property type="match status" value="1"/>
</dbReference>
<keyword evidence="5" id="KW-0547">Nucleotide-binding</keyword>
<keyword evidence="3" id="KW-1003">Cell membrane</keyword>
<dbReference type="InterPro" id="IPR044746">
    <property type="entry name" value="ABCC_6TM_D1"/>
</dbReference>
<feature type="domain" description="ABC transporter" evidence="10">
    <location>
        <begin position="1235"/>
        <end position="1469"/>
    </location>
</feature>
<sequence>MNTYSGFAHLESRAINSTAYADDNSFGPFFELPGRATFDFTLLFEETILSIAPSALLLLLIPPRILHLWKTPRKVISSYLLTTKIVLLAIFSILQVANVIEVSQSSLRTRASLAAALLALVATLGLCLLSYFEHSKNIRPSSIINAYLLLTLPFDAAQLRTRWLRGDNLAGNGVASSILAVKLLVLISEATEKTRILFPSYVDRSPEATSGLYSRGLFWWLNPLFRLGFRNVVNEDDLFEADGDLLSKSLEIKFSRHWANRNKYPEKHTLVWVMLRTMLGPLAASVLPRLALTFFRFMQPLLINSITELVSDPDSESATNRGWGLTAAFGLVYIGLAVAGGAYQHKANRMVTMVRGSLVNAIYAQTLDLSVTSLDESAAVTLMSSDVERICVAILSIHNLWSSPMEIALAIWLLQKEIGVALLGPLFITALAISGPFLISRHMGKAQKTWIERIQTRIDATAKMLQAMKGVKMLGLNSKMSSIIYQLRMDEIAKSLKMRKLFVVMLAFGNMSDIFAPGAAFSLYVIVATINGQTLNVASAFTALSLIALLVAPIRAIVFAIPPLIAAIGCFDRIQSFISSPTKRDHRMLLPPLQGRSSGVARLDTFARSTTVGPDIELEDIRPRANASASPAVISVRNLTLAWSDEDNPVIDDVSFDFQPGNLTMIVGPVGCGKSSLLRGLLGETPSSKGNVYIDIAHAAFVDQVPWIQNSSVQNNIIGVSVFEPEWYATVVHACAFDTDIETLPEGDSTKAGSAGGALSGGQRLRIALARAVYSRQQVLILDDVFSGLDAISEDRIFSRLLGKNGLLRRLGTTVILVTHAAHRLSYADHIIALSAQGTVSEQGKFGDLAANNGYVAGLAARHIAEAEDAPKEETAPAKVKIDDDTARRNAAADLHRPIGNWAIYEYYFTSAGWRNVGVWMGLMVCYSVLLRFPGLWIKFWTSAIAVHGNSVNGLYLGILVAVEFVAMVTLMILTGMLFLIMIPRSATHLHGKLLETIENAPLSFFTSTDAGQIVNRFSQDLSVIDAELPVAGLILANNFFMAIIQAIFVCISASYFSIVLPFVLLVMYMLQKFYLRTSRQIRLMDLEAKAPLYSNFMETLSGLVTIRAFGWTKDMEKRNMAFLDASQRPFYLLYCIQRWLMLVIDLLVAALAVILVALIVRFRHGADAGFVGLALINIMSFNMTLSACIMQWTATETSLGAVSRIKSFVGSTRSENLPVESQEVPPEWPSKGSILISDVSASYALDQHPALHNIDLTIPAGQKIGVCGPSGSGKSSFVGLLLHMLEINEGSVMIDGVDLSTILRKVLRERLTVIPQEPIFLKGTIRQNLDPLDLGENDSAAAEAVLKKVGLWSTVTNAGGLDVLMEAEDLLSHGQRQLFCLARAMLRSSKVLIIDEATASVDLQTDRLMQKIISDHFTDCTIIAVAHRLETIRNFDRIAVFENGRVVECDEPDALLADEGSKFKALWDS</sequence>
<evidence type="ECO:0000256" key="8">
    <source>
        <dbReference type="ARBA" id="ARBA00023136"/>
    </source>
</evidence>
<dbReference type="Pfam" id="PF00664">
    <property type="entry name" value="ABC_membrane"/>
    <property type="match status" value="2"/>
</dbReference>
<evidence type="ECO:0000256" key="1">
    <source>
        <dbReference type="ARBA" id="ARBA00004651"/>
    </source>
</evidence>
<dbReference type="FunFam" id="1.20.1560.10:FF:000055">
    <property type="entry name" value="ABC multidrug transporter (Eurofung)"/>
    <property type="match status" value="1"/>
</dbReference>
<comment type="caution">
    <text evidence="12">The sequence shown here is derived from an EMBL/GenBank/DDBJ whole genome shotgun (WGS) entry which is preliminary data.</text>
</comment>
<dbReference type="FunFam" id="1.20.1560.10:FF:000066">
    <property type="entry name" value="ABC multidrug transporter (Eurofung)"/>
    <property type="match status" value="1"/>
</dbReference>
<feature type="transmembrane region" description="Helical" evidence="9">
    <location>
        <begin position="546"/>
        <end position="571"/>
    </location>
</feature>
<keyword evidence="7 9" id="KW-1133">Transmembrane helix</keyword>
<evidence type="ECO:0000259" key="10">
    <source>
        <dbReference type="PROSITE" id="PS50893"/>
    </source>
</evidence>
<dbReference type="Gene3D" id="1.20.1560.10">
    <property type="entry name" value="ABC transporter type 1, transmembrane domain"/>
    <property type="match status" value="2"/>
</dbReference>
<dbReference type="InterPro" id="IPR027417">
    <property type="entry name" value="P-loop_NTPase"/>
</dbReference>
<dbReference type="InterPro" id="IPR017871">
    <property type="entry name" value="ABC_transporter-like_CS"/>
</dbReference>
<keyword evidence="13" id="KW-1185">Reference proteome</keyword>
<feature type="transmembrane region" description="Helical" evidence="9">
    <location>
        <begin position="48"/>
        <end position="66"/>
    </location>
</feature>
<dbReference type="PANTHER" id="PTHR24223:SF269">
    <property type="entry name" value="ABC MULTIDRUG TRANSPORTER (EUROFUNG)-RELATED"/>
    <property type="match status" value="1"/>
</dbReference>
<comment type="subcellular location">
    <subcellularLocation>
        <location evidence="1">Cell membrane</location>
        <topology evidence="1">Multi-pass membrane protein</topology>
    </subcellularLocation>
</comment>
<protein>
    <submittedName>
        <fullName evidence="12">Uncharacterized protein</fullName>
    </submittedName>
</protein>
<dbReference type="GO" id="GO:0005886">
    <property type="term" value="C:plasma membrane"/>
    <property type="evidence" value="ECO:0007669"/>
    <property type="project" value="UniProtKB-SubCell"/>
</dbReference>
<dbReference type="InterPro" id="IPR036640">
    <property type="entry name" value="ABC1_TM_sf"/>
</dbReference>
<dbReference type="SMART" id="SM00382">
    <property type="entry name" value="AAA"/>
    <property type="match status" value="2"/>
</dbReference>
<keyword evidence="8 9" id="KW-0472">Membrane</keyword>
<evidence type="ECO:0000256" key="9">
    <source>
        <dbReference type="SAM" id="Phobius"/>
    </source>
</evidence>
<dbReference type="SUPFAM" id="SSF52540">
    <property type="entry name" value="P-loop containing nucleoside triphosphate hydrolases"/>
    <property type="match status" value="2"/>
</dbReference>
<proteinExistence type="predicted"/>
<name>A0A8H4VWC6_9HELO</name>
<dbReference type="GO" id="GO:0005524">
    <property type="term" value="F:ATP binding"/>
    <property type="evidence" value="ECO:0007669"/>
    <property type="project" value="UniProtKB-KW"/>
</dbReference>
<feature type="transmembrane region" description="Helical" evidence="9">
    <location>
        <begin position="390"/>
        <end position="414"/>
    </location>
</feature>
<dbReference type="InterPro" id="IPR056227">
    <property type="entry name" value="TMD0_ABC"/>
</dbReference>
<organism evidence="12 13">
    <name type="scientific">Cudoniella acicularis</name>
    <dbReference type="NCBI Taxonomy" id="354080"/>
    <lineage>
        <taxon>Eukaryota</taxon>
        <taxon>Fungi</taxon>
        <taxon>Dikarya</taxon>
        <taxon>Ascomycota</taxon>
        <taxon>Pezizomycotina</taxon>
        <taxon>Leotiomycetes</taxon>
        <taxon>Helotiales</taxon>
        <taxon>Tricladiaceae</taxon>
        <taxon>Cudoniella</taxon>
    </lineage>
</organism>
<evidence type="ECO:0000259" key="11">
    <source>
        <dbReference type="PROSITE" id="PS50929"/>
    </source>
</evidence>
<dbReference type="CDD" id="cd18579">
    <property type="entry name" value="ABC_6TM_ABCC_D1"/>
    <property type="match status" value="1"/>
</dbReference>
<feature type="domain" description="ABC transporter" evidence="10">
    <location>
        <begin position="634"/>
        <end position="862"/>
    </location>
</feature>
<dbReference type="PANTHER" id="PTHR24223">
    <property type="entry name" value="ATP-BINDING CASSETTE SUB-FAMILY C"/>
    <property type="match status" value="1"/>
</dbReference>
<accession>A0A8H4VWC6</accession>
<feature type="transmembrane region" description="Helical" evidence="9">
    <location>
        <begin position="270"/>
        <end position="292"/>
    </location>
</feature>
<dbReference type="InterPro" id="IPR050173">
    <property type="entry name" value="ABC_transporter_C-like"/>
</dbReference>
<dbReference type="CDD" id="cd03244">
    <property type="entry name" value="ABCC_MRP_domain2"/>
    <property type="match status" value="1"/>
</dbReference>
<keyword evidence="2" id="KW-0813">Transport</keyword>
<dbReference type="PROSITE" id="PS50893">
    <property type="entry name" value="ABC_TRANSPORTER_2"/>
    <property type="match status" value="2"/>
</dbReference>
<dbReference type="Pfam" id="PF00005">
    <property type="entry name" value="ABC_tran"/>
    <property type="match status" value="2"/>
</dbReference>
<dbReference type="InterPro" id="IPR044726">
    <property type="entry name" value="ABCC_6TM_D2"/>
</dbReference>
<feature type="transmembrane region" description="Helical" evidence="9">
    <location>
        <begin position="1055"/>
        <end position="1072"/>
    </location>
</feature>
<dbReference type="InterPro" id="IPR003439">
    <property type="entry name" value="ABC_transporter-like_ATP-bd"/>
</dbReference>
<feature type="transmembrane region" description="Helical" evidence="9">
    <location>
        <begin position="78"/>
        <end position="100"/>
    </location>
</feature>
<dbReference type="Pfam" id="PF24357">
    <property type="entry name" value="TMD0_ABC"/>
    <property type="match status" value="1"/>
</dbReference>
<gene>
    <name evidence="12" type="ORF">G7Y89_g13138</name>
</gene>
<dbReference type="InterPro" id="IPR003593">
    <property type="entry name" value="AAA+_ATPase"/>
</dbReference>
<reference evidence="12 13" key="1">
    <citation type="submission" date="2020-03" db="EMBL/GenBank/DDBJ databases">
        <title>Draft Genome Sequence of Cudoniella acicularis.</title>
        <authorList>
            <person name="Buettner E."/>
            <person name="Kellner H."/>
        </authorList>
    </citation>
    <scope>NUCLEOTIDE SEQUENCE [LARGE SCALE GENOMIC DNA]</scope>
    <source>
        <strain evidence="12 13">DSM 108380</strain>
    </source>
</reference>
<keyword evidence="4 9" id="KW-0812">Transmembrane</keyword>
<evidence type="ECO:0000313" key="12">
    <source>
        <dbReference type="EMBL" id="KAF4625031.1"/>
    </source>
</evidence>
<dbReference type="SUPFAM" id="SSF90123">
    <property type="entry name" value="ABC transporter transmembrane region"/>
    <property type="match status" value="2"/>
</dbReference>
<evidence type="ECO:0000313" key="13">
    <source>
        <dbReference type="Proteomes" id="UP000566819"/>
    </source>
</evidence>
<dbReference type="Gene3D" id="3.40.50.300">
    <property type="entry name" value="P-loop containing nucleotide triphosphate hydrolases"/>
    <property type="match status" value="2"/>
</dbReference>
<dbReference type="CDD" id="cd18580">
    <property type="entry name" value="ABC_6TM_ABCC_D2"/>
    <property type="match status" value="1"/>
</dbReference>
<feature type="transmembrane region" description="Helical" evidence="9">
    <location>
        <begin position="501"/>
        <end position="526"/>
    </location>
</feature>
<feature type="transmembrane region" description="Helical" evidence="9">
    <location>
        <begin position="1132"/>
        <end position="1159"/>
    </location>
</feature>
<evidence type="ECO:0000256" key="3">
    <source>
        <dbReference type="ARBA" id="ARBA00022475"/>
    </source>
</evidence>
<evidence type="ECO:0000256" key="5">
    <source>
        <dbReference type="ARBA" id="ARBA00022741"/>
    </source>
</evidence>
<dbReference type="PROSITE" id="PS50929">
    <property type="entry name" value="ABC_TM1F"/>
    <property type="match status" value="2"/>
</dbReference>
<feature type="transmembrane region" description="Helical" evidence="9">
    <location>
        <begin position="955"/>
        <end position="983"/>
    </location>
</feature>
<feature type="transmembrane region" description="Helical" evidence="9">
    <location>
        <begin position="420"/>
        <end position="439"/>
    </location>
</feature>
<dbReference type="InterPro" id="IPR011527">
    <property type="entry name" value="ABC1_TM_dom"/>
</dbReference>
<dbReference type="GO" id="GO:0016887">
    <property type="term" value="F:ATP hydrolysis activity"/>
    <property type="evidence" value="ECO:0007669"/>
    <property type="project" value="InterPro"/>
</dbReference>
<feature type="transmembrane region" description="Helical" evidence="9">
    <location>
        <begin position="1171"/>
        <end position="1195"/>
    </location>
</feature>
<feature type="domain" description="ABC transmembrane type-1" evidence="11">
    <location>
        <begin position="290"/>
        <end position="566"/>
    </location>
</feature>